<keyword evidence="3" id="KW-1185">Reference proteome</keyword>
<feature type="compositionally biased region" description="Basic and acidic residues" evidence="1">
    <location>
        <begin position="53"/>
        <end position="68"/>
    </location>
</feature>
<feature type="compositionally biased region" description="Low complexity" evidence="1">
    <location>
        <begin position="35"/>
        <end position="44"/>
    </location>
</feature>
<accession>A0AAN6ICV2</accession>
<name>A0AAN6ICV2_9EURO</name>
<feature type="region of interest" description="Disordered" evidence="1">
    <location>
        <begin position="1"/>
        <end position="104"/>
    </location>
</feature>
<gene>
    <name evidence="2" type="ORF">EDD36DRAFT_245664</name>
</gene>
<reference evidence="2" key="1">
    <citation type="journal article" date="2022" name="bioRxiv">
        <title>Deciphering the potential niche of two novel black yeast fungi from a biological soil crust based on their genomes, phenotypes, and melanin regulation.</title>
        <authorList>
            <consortium name="DOE Joint Genome Institute"/>
            <person name="Carr E.C."/>
            <person name="Barton Q."/>
            <person name="Grambo S."/>
            <person name="Sullivan M."/>
            <person name="Renfro C.M."/>
            <person name="Kuo A."/>
            <person name="Pangilinan J."/>
            <person name="Lipzen A."/>
            <person name="Keymanesh K."/>
            <person name="Savage E."/>
            <person name="Barry K."/>
            <person name="Grigoriev I.V."/>
            <person name="Riekhof W.R."/>
            <person name="Harris S.S."/>
        </authorList>
    </citation>
    <scope>NUCLEOTIDE SEQUENCE</scope>
    <source>
        <strain evidence="2">JF 03-4F</strain>
    </source>
</reference>
<evidence type="ECO:0000256" key="1">
    <source>
        <dbReference type="SAM" id="MobiDB-lite"/>
    </source>
</evidence>
<feature type="compositionally biased region" description="Basic and acidic residues" evidence="1">
    <location>
        <begin position="13"/>
        <end position="33"/>
    </location>
</feature>
<evidence type="ECO:0000313" key="3">
    <source>
        <dbReference type="Proteomes" id="UP001203852"/>
    </source>
</evidence>
<feature type="compositionally biased region" description="Polar residues" evidence="1">
    <location>
        <begin position="91"/>
        <end position="101"/>
    </location>
</feature>
<dbReference type="Proteomes" id="UP001203852">
    <property type="component" value="Unassembled WGS sequence"/>
</dbReference>
<dbReference type="EMBL" id="MU404354">
    <property type="protein sequence ID" value="KAI1612773.1"/>
    <property type="molecule type" value="Genomic_DNA"/>
</dbReference>
<evidence type="ECO:0000313" key="2">
    <source>
        <dbReference type="EMBL" id="KAI1612773.1"/>
    </source>
</evidence>
<comment type="caution">
    <text evidence="2">The sequence shown here is derived from an EMBL/GenBank/DDBJ whole genome shotgun (WGS) entry which is preliminary data.</text>
</comment>
<proteinExistence type="predicted"/>
<dbReference type="AlphaFoldDB" id="A0AAN6ICV2"/>
<sequence length="374" mass="40411">MARKKSQATKPEINAKELASRSKQENEGAKEAEQQGEVENNNAAEEPEPEPEPEAKKEEAGADVDAHAGQKRKGPPTAGTKAKSNKAPRQGSRTSSRTAGNPATPKQLLNFLLSSKSLPYCFPAEELEAAKDASSGKGKFKCYSLTSPSSFTPFEHLICAHLLAKPLSHALGMRSIRTLLNEPFNFSTPEDIVQAGEKRVWEALEAARTQHRQKTATYIFGMAQNYADDETMFALAEEANDDGPKGVIAHVKNTVPGLGVVGGEIFARRVQCVDGWGDALWPYADGKALDAVREIGIDVRDAEDFQGAIEGLIDWSLVGDMGLQERDVSKGELVGEEMEMQVQAEFVVALERALGCILEGKGAELRKAAAQAFS</sequence>
<organism evidence="2 3">
    <name type="scientific">Exophiala viscosa</name>
    <dbReference type="NCBI Taxonomy" id="2486360"/>
    <lineage>
        <taxon>Eukaryota</taxon>
        <taxon>Fungi</taxon>
        <taxon>Dikarya</taxon>
        <taxon>Ascomycota</taxon>
        <taxon>Pezizomycotina</taxon>
        <taxon>Eurotiomycetes</taxon>
        <taxon>Chaetothyriomycetidae</taxon>
        <taxon>Chaetothyriales</taxon>
        <taxon>Herpotrichiellaceae</taxon>
        <taxon>Exophiala</taxon>
    </lineage>
</organism>
<protein>
    <submittedName>
        <fullName evidence="2">Uncharacterized protein</fullName>
    </submittedName>
</protein>